<dbReference type="PANTHER" id="PTHR43078:SF6">
    <property type="entry name" value="UDP-GLUCURONIC ACID DECARBOXYLASE 1"/>
    <property type="match status" value="1"/>
</dbReference>
<keyword evidence="5" id="KW-0735">Signal-anchor</keyword>
<dbReference type="GO" id="GO:0042732">
    <property type="term" value="P:D-xylose metabolic process"/>
    <property type="evidence" value="ECO:0007669"/>
    <property type="project" value="InterPro"/>
</dbReference>
<keyword evidence="4" id="KW-0210">Decarboxylase</keyword>
<evidence type="ECO:0000256" key="4">
    <source>
        <dbReference type="ARBA" id="ARBA00022793"/>
    </source>
</evidence>
<dbReference type="Pfam" id="PF01370">
    <property type="entry name" value="Epimerase"/>
    <property type="match status" value="1"/>
</dbReference>
<organism evidence="14 15">
    <name type="scientific">Thalassovita mediterranea</name>
    <dbReference type="NCBI Taxonomy" id="340021"/>
    <lineage>
        <taxon>Bacteria</taxon>
        <taxon>Pseudomonadati</taxon>
        <taxon>Pseudomonadota</taxon>
        <taxon>Alphaproteobacteria</taxon>
        <taxon>Rhodobacterales</taxon>
        <taxon>Roseobacteraceae</taxon>
        <taxon>Thalassovita</taxon>
    </lineage>
</organism>
<keyword evidence="9" id="KW-0472">Membrane</keyword>
<dbReference type="InterPro" id="IPR036291">
    <property type="entry name" value="NAD(P)-bd_dom_sf"/>
</dbReference>
<gene>
    <name evidence="14" type="primary">rfbB_1</name>
    <name evidence="14" type="ORF">TM5383_00461</name>
</gene>
<evidence type="ECO:0000256" key="6">
    <source>
        <dbReference type="ARBA" id="ARBA00022989"/>
    </source>
</evidence>
<comment type="cofactor">
    <cofactor evidence="1">
        <name>NAD(+)</name>
        <dbReference type="ChEBI" id="CHEBI:57540"/>
    </cofactor>
</comment>
<evidence type="ECO:0000313" key="14">
    <source>
        <dbReference type="EMBL" id="CUH83276.1"/>
    </source>
</evidence>
<dbReference type="STRING" id="340021.TM5383_00461"/>
<proteinExistence type="predicted"/>
<dbReference type="EC" id="4.2.1.46" evidence="14"/>
<protein>
    <submittedName>
        <fullName evidence="14">dTDP-glucose 4,6-dehydratase</fullName>
        <ecNumber evidence="14">4.2.1.46</ecNumber>
    </submittedName>
</protein>
<evidence type="ECO:0000256" key="11">
    <source>
        <dbReference type="ARBA" id="ARBA00023239"/>
    </source>
</evidence>
<sequence>MQNLLELARLKGARFLQSSTSEVYGDPLQSPQVEDYKGNVNTYGPRACYDEGKRAAETLILEYRRAYGVETRIARIFNTYGPRMRPDDGRVISNFVVEALLGEPITIYGDGSQTRSFCYVEDQIDGLMALMASPDWHQPVNIGNPDEHSVLEMAEIVLAKTGSGSKLVFCDLPQDDPMIRRPCIARAKEVLGWAPRVGLDEGLEQTIAAFLKELDNGQLHHVAAQ</sequence>
<keyword evidence="11 14" id="KW-0456">Lyase</keyword>
<keyword evidence="3" id="KW-0812">Transmembrane</keyword>
<evidence type="ECO:0000256" key="10">
    <source>
        <dbReference type="ARBA" id="ARBA00023180"/>
    </source>
</evidence>
<evidence type="ECO:0000256" key="3">
    <source>
        <dbReference type="ARBA" id="ARBA00022692"/>
    </source>
</evidence>
<dbReference type="FunFam" id="3.40.50.720:FF:000065">
    <property type="entry name" value="UDP-glucuronic acid decarboxylase 1"/>
    <property type="match status" value="1"/>
</dbReference>
<evidence type="ECO:0000259" key="13">
    <source>
        <dbReference type="Pfam" id="PF01370"/>
    </source>
</evidence>
<dbReference type="GO" id="GO:0033320">
    <property type="term" value="P:UDP-D-xylose biosynthetic process"/>
    <property type="evidence" value="ECO:0007669"/>
    <property type="project" value="UniProtKB-UniPathway"/>
</dbReference>
<dbReference type="SUPFAM" id="SSF51735">
    <property type="entry name" value="NAD(P)-binding Rossmann-fold domains"/>
    <property type="match status" value="1"/>
</dbReference>
<evidence type="ECO:0000256" key="2">
    <source>
        <dbReference type="ARBA" id="ARBA00004323"/>
    </source>
</evidence>
<evidence type="ECO:0000313" key="15">
    <source>
        <dbReference type="Proteomes" id="UP000051681"/>
    </source>
</evidence>
<keyword evidence="8" id="KW-0333">Golgi apparatus</keyword>
<dbReference type="InterPro" id="IPR044516">
    <property type="entry name" value="UXS-like"/>
</dbReference>
<dbReference type="InterPro" id="IPR001509">
    <property type="entry name" value="Epimerase_deHydtase"/>
</dbReference>
<keyword evidence="6" id="KW-1133">Transmembrane helix</keyword>
<keyword evidence="15" id="KW-1185">Reference proteome</keyword>
<evidence type="ECO:0000256" key="7">
    <source>
        <dbReference type="ARBA" id="ARBA00023027"/>
    </source>
</evidence>
<evidence type="ECO:0000256" key="1">
    <source>
        <dbReference type="ARBA" id="ARBA00001911"/>
    </source>
</evidence>
<keyword evidence="7" id="KW-0520">NAD</keyword>
<dbReference type="AlphaFoldDB" id="A0A0P1GM68"/>
<dbReference type="GO" id="GO:0070403">
    <property type="term" value="F:NAD+ binding"/>
    <property type="evidence" value="ECO:0007669"/>
    <property type="project" value="InterPro"/>
</dbReference>
<evidence type="ECO:0000256" key="5">
    <source>
        <dbReference type="ARBA" id="ARBA00022968"/>
    </source>
</evidence>
<dbReference type="GO" id="GO:0048040">
    <property type="term" value="F:UDP-glucuronate decarboxylase activity"/>
    <property type="evidence" value="ECO:0007669"/>
    <property type="project" value="TreeGrafter"/>
</dbReference>
<accession>A0A0P1GM68</accession>
<dbReference type="EMBL" id="CYSF01000003">
    <property type="protein sequence ID" value="CUH83276.1"/>
    <property type="molecule type" value="Genomic_DNA"/>
</dbReference>
<dbReference type="Proteomes" id="UP000051681">
    <property type="component" value="Unassembled WGS sequence"/>
</dbReference>
<keyword evidence="10" id="KW-0325">Glycoprotein</keyword>
<dbReference type="UniPathway" id="UPA00796">
    <property type="reaction ID" value="UER00771"/>
</dbReference>
<evidence type="ECO:0000256" key="9">
    <source>
        <dbReference type="ARBA" id="ARBA00023136"/>
    </source>
</evidence>
<reference evidence="14 15" key="1">
    <citation type="submission" date="2015-09" db="EMBL/GenBank/DDBJ databases">
        <authorList>
            <consortium name="Swine Surveillance"/>
        </authorList>
    </citation>
    <scope>NUCLEOTIDE SEQUENCE [LARGE SCALE GENOMIC DNA]</scope>
    <source>
        <strain evidence="14 15">CECT 8383</strain>
    </source>
</reference>
<evidence type="ECO:0000256" key="8">
    <source>
        <dbReference type="ARBA" id="ARBA00023034"/>
    </source>
</evidence>
<name>A0A0P1GM68_9RHOB</name>
<dbReference type="GO" id="GO:0008460">
    <property type="term" value="F:dTDP-glucose 4,6-dehydratase activity"/>
    <property type="evidence" value="ECO:0007669"/>
    <property type="project" value="UniProtKB-EC"/>
</dbReference>
<dbReference type="PANTHER" id="PTHR43078">
    <property type="entry name" value="UDP-GLUCURONIC ACID DECARBOXYLASE-RELATED"/>
    <property type="match status" value="1"/>
</dbReference>
<comment type="subcellular location">
    <subcellularLocation>
        <location evidence="2">Golgi apparatus membrane</location>
        <topology evidence="2">Single-pass type II membrane protein</topology>
    </subcellularLocation>
    <subcellularLocation>
        <location evidence="12">Golgi apparatus</location>
        <location evidence="12">Golgi stack membrane</location>
    </subcellularLocation>
</comment>
<evidence type="ECO:0000256" key="12">
    <source>
        <dbReference type="ARBA" id="ARBA00037859"/>
    </source>
</evidence>
<dbReference type="GO" id="GO:0005737">
    <property type="term" value="C:cytoplasm"/>
    <property type="evidence" value="ECO:0007669"/>
    <property type="project" value="TreeGrafter"/>
</dbReference>
<dbReference type="Gene3D" id="3.40.50.720">
    <property type="entry name" value="NAD(P)-binding Rossmann-like Domain"/>
    <property type="match status" value="1"/>
</dbReference>
<feature type="domain" description="NAD-dependent epimerase/dehydratase" evidence="13">
    <location>
        <begin position="2"/>
        <end position="143"/>
    </location>
</feature>